<dbReference type="STRING" id="1043493.SAMN05421637_0818"/>
<dbReference type="Pfam" id="PF03358">
    <property type="entry name" value="FMN_red"/>
    <property type="match status" value="1"/>
</dbReference>
<dbReference type="eggNOG" id="COG0431">
    <property type="taxonomic scope" value="Bacteria"/>
</dbReference>
<evidence type="ECO:0000313" key="2">
    <source>
        <dbReference type="EMBL" id="SEJ11279.1"/>
    </source>
</evidence>
<dbReference type="PANTHER" id="PTHR30543">
    <property type="entry name" value="CHROMATE REDUCTASE"/>
    <property type="match status" value="1"/>
</dbReference>
<accession>A0A1H6W2W2</accession>
<dbReference type="InterPro" id="IPR005025">
    <property type="entry name" value="FMN_Rdtase-like_dom"/>
</dbReference>
<dbReference type="RefSeq" id="WP_042213393.1">
    <property type="nucleotide sequence ID" value="NZ_BBLU01000003.1"/>
</dbReference>
<keyword evidence="3" id="KW-1185">Reference proteome</keyword>
<reference evidence="3" key="1">
    <citation type="submission" date="2016-10" db="EMBL/GenBank/DDBJ databases">
        <authorList>
            <person name="Varghese N."/>
        </authorList>
    </citation>
    <scope>NUCLEOTIDE SEQUENCE [LARGE SCALE GENOMIC DNA]</scope>
    <source>
        <strain evidence="3">DSM 24868</strain>
    </source>
</reference>
<gene>
    <name evidence="2" type="ORF">SAMN05421637_0818</name>
</gene>
<dbReference type="OrthoDB" id="9812295at2"/>
<dbReference type="GO" id="GO:0005829">
    <property type="term" value="C:cytosol"/>
    <property type="evidence" value="ECO:0007669"/>
    <property type="project" value="TreeGrafter"/>
</dbReference>
<protein>
    <submittedName>
        <fullName evidence="2">NAD(P)H-dependent FMN reductase</fullName>
    </submittedName>
</protein>
<sequence>MDTSGLRIGVILGSTRPRRRGESVAAWVMGQVGERDARYDLIDLRDHPLPLLDEPASASTGRYEHAHTQEWAATIARYDAFVIVCPEYNHGLPAALKNAVDYLWAEWLDKAAATVSYGNGGGQRSAEHLRNVLSAVGIAHVRPQVTLYNRDDFDGYTVTPNEHHLHGLEGMLGDLELWAAAMREVRAARES</sequence>
<dbReference type="SUPFAM" id="SSF52218">
    <property type="entry name" value="Flavoproteins"/>
    <property type="match status" value="1"/>
</dbReference>
<feature type="domain" description="NADPH-dependent FMN reductase-like" evidence="1">
    <location>
        <begin position="7"/>
        <end position="147"/>
    </location>
</feature>
<dbReference type="GO" id="GO:0016491">
    <property type="term" value="F:oxidoreductase activity"/>
    <property type="evidence" value="ECO:0007669"/>
    <property type="project" value="InterPro"/>
</dbReference>
<dbReference type="AlphaFoldDB" id="A0A1H6W2W2"/>
<evidence type="ECO:0000313" key="3">
    <source>
        <dbReference type="Proteomes" id="UP000183315"/>
    </source>
</evidence>
<dbReference type="InterPro" id="IPR050712">
    <property type="entry name" value="NAD(P)H-dep_reductase"/>
</dbReference>
<name>A0A1H6W2W2_9MICO</name>
<dbReference type="Proteomes" id="UP000183315">
    <property type="component" value="Unassembled WGS sequence"/>
</dbReference>
<dbReference type="Gene3D" id="3.40.50.360">
    <property type="match status" value="1"/>
</dbReference>
<dbReference type="EMBL" id="FNZI01000002">
    <property type="protein sequence ID" value="SEJ11279.1"/>
    <property type="molecule type" value="Genomic_DNA"/>
</dbReference>
<dbReference type="GO" id="GO:0010181">
    <property type="term" value="F:FMN binding"/>
    <property type="evidence" value="ECO:0007669"/>
    <property type="project" value="TreeGrafter"/>
</dbReference>
<evidence type="ECO:0000259" key="1">
    <source>
        <dbReference type="Pfam" id="PF03358"/>
    </source>
</evidence>
<dbReference type="PANTHER" id="PTHR30543:SF21">
    <property type="entry name" value="NAD(P)H-DEPENDENT FMN REDUCTASE LOT6"/>
    <property type="match status" value="1"/>
</dbReference>
<dbReference type="InterPro" id="IPR029039">
    <property type="entry name" value="Flavoprotein-like_sf"/>
</dbReference>
<organism evidence="2 3">
    <name type="scientific">Demequina mangrovi</name>
    <dbReference type="NCBI Taxonomy" id="1043493"/>
    <lineage>
        <taxon>Bacteria</taxon>
        <taxon>Bacillati</taxon>
        <taxon>Actinomycetota</taxon>
        <taxon>Actinomycetes</taxon>
        <taxon>Micrococcales</taxon>
        <taxon>Demequinaceae</taxon>
        <taxon>Demequina</taxon>
    </lineage>
</organism>
<proteinExistence type="predicted"/>